<dbReference type="PANTHER" id="PTHR46268:SF6">
    <property type="entry name" value="UNIVERSAL STRESS PROTEIN UP12"/>
    <property type="match status" value="1"/>
</dbReference>
<dbReference type="CDD" id="cd00293">
    <property type="entry name" value="USP-like"/>
    <property type="match status" value="1"/>
</dbReference>
<dbReference type="Gene3D" id="3.40.50.620">
    <property type="entry name" value="HUPs"/>
    <property type="match status" value="1"/>
</dbReference>
<dbReference type="AlphaFoldDB" id="A0A2U1F440"/>
<comment type="caution">
    <text evidence="4">The sequence shown here is derived from an EMBL/GenBank/DDBJ whole genome shotgun (WGS) entry which is preliminary data.</text>
</comment>
<dbReference type="InterPro" id="IPR014729">
    <property type="entry name" value="Rossmann-like_a/b/a_fold"/>
</dbReference>
<dbReference type="Pfam" id="PF00582">
    <property type="entry name" value="Usp"/>
    <property type="match status" value="1"/>
</dbReference>
<dbReference type="InterPro" id="IPR006016">
    <property type="entry name" value="UspA"/>
</dbReference>
<keyword evidence="5" id="KW-1185">Reference proteome</keyword>
<dbReference type="Proteomes" id="UP000245639">
    <property type="component" value="Unassembled WGS sequence"/>
</dbReference>
<dbReference type="InterPro" id="IPR006015">
    <property type="entry name" value="Universal_stress_UspA"/>
</dbReference>
<proteinExistence type="inferred from homology"/>
<sequence length="183" mass="19188">MDEEPTAHPARADGVALIVAGYDGSPEAEEAVRWAASLARRIGSRLRVVWAWKLRDVWDAAVAADDEATGVHMAEMEGVAHRRLTEAVGRLVDEDGPAVDLHLRQGPDAAGILLHAARDADLLVVGSRGRGRAASAVLGSVSARCVHESAVPVLVIPRRAVGASEDHDAGAGSGDGRDRLHPV</sequence>
<evidence type="ECO:0000313" key="4">
    <source>
        <dbReference type="EMBL" id="PVZ06941.1"/>
    </source>
</evidence>
<organism evidence="4 5">
    <name type="scientific">Actinomycetospora cinnamomea</name>
    <dbReference type="NCBI Taxonomy" id="663609"/>
    <lineage>
        <taxon>Bacteria</taxon>
        <taxon>Bacillati</taxon>
        <taxon>Actinomycetota</taxon>
        <taxon>Actinomycetes</taxon>
        <taxon>Pseudonocardiales</taxon>
        <taxon>Pseudonocardiaceae</taxon>
        <taxon>Actinomycetospora</taxon>
    </lineage>
</organism>
<evidence type="ECO:0000259" key="3">
    <source>
        <dbReference type="Pfam" id="PF00582"/>
    </source>
</evidence>
<dbReference type="EMBL" id="QEKW01000012">
    <property type="protein sequence ID" value="PVZ06941.1"/>
    <property type="molecule type" value="Genomic_DNA"/>
</dbReference>
<comment type="similarity">
    <text evidence="1">Belongs to the universal stress protein A family.</text>
</comment>
<name>A0A2U1F440_9PSEU</name>
<evidence type="ECO:0000256" key="2">
    <source>
        <dbReference type="SAM" id="MobiDB-lite"/>
    </source>
</evidence>
<evidence type="ECO:0000256" key="1">
    <source>
        <dbReference type="ARBA" id="ARBA00008791"/>
    </source>
</evidence>
<dbReference type="PRINTS" id="PR01438">
    <property type="entry name" value="UNVRSLSTRESS"/>
</dbReference>
<gene>
    <name evidence="4" type="ORF">C8D89_112134</name>
</gene>
<accession>A0A2U1F440</accession>
<protein>
    <submittedName>
        <fullName evidence="4">Nucleotide-binding universal stress UspA family protein</fullName>
    </submittedName>
</protein>
<dbReference type="PANTHER" id="PTHR46268">
    <property type="entry name" value="STRESS RESPONSE PROTEIN NHAX"/>
    <property type="match status" value="1"/>
</dbReference>
<feature type="region of interest" description="Disordered" evidence="2">
    <location>
        <begin position="164"/>
        <end position="183"/>
    </location>
</feature>
<feature type="domain" description="UspA" evidence="3">
    <location>
        <begin position="18"/>
        <end position="157"/>
    </location>
</feature>
<dbReference type="SUPFAM" id="SSF52402">
    <property type="entry name" value="Adenine nucleotide alpha hydrolases-like"/>
    <property type="match status" value="1"/>
</dbReference>
<reference evidence="4 5" key="1">
    <citation type="submission" date="2018-04" db="EMBL/GenBank/DDBJ databases">
        <title>Genomic Encyclopedia of Type Strains, Phase IV (KMG-IV): sequencing the most valuable type-strain genomes for metagenomic binning, comparative biology and taxonomic classification.</title>
        <authorList>
            <person name="Goeker M."/>
        </authorList>
    </citation>
    <scope>NUCLEOTIDE SEQUENCE [LARGE SCALE GENOMIC DNA]</scope>
    <source>
        <strain evidence="4 5">DSM 45771</strain>
    </source>
</reference>
<dbReference type="RefSeq" id="WP_165825832.1">
    <property type="nucleotide sequence ID" value="NZ_QEKW01000012.1"/>
</dbReference>
<evidence type="ECO:0000313" key="5">
    <source>
        <dbReference type="Proteomes" id="UP000245639"/>
    </source>
</evidence>